<evidence type="ECO:0000313" key="2">
    <source>
        <dbReference type="Proteomes" id="UP001548832"/>
    </source>
</evidence>
<comment type="caution">
    <text evidence="1">The sequence shown here is derived from an EMBL/GenBank/DDBJ whole genome shotgun (WGS) entry which is preliminary data.</text>
</comment>
<dbReference type="InterPro" id="IPR029058">
    <property type="entry name" value="AB_hydrolase_fold"/>
</dbReference>
<evidence type="ECO:0000313" key="1">
    <source>
        <dbReference type="EMBL" id="MET2832157.1"/>
    </source>
</evidence>
<dbReference type="RefSeq" id="WP_354464381.1">
    <property type="nucleotide sequence ID" value="NZ_JBEWSZ010000007.1"/>
</dbReference>
<keyword evidence="2" id="KW-1185">Reference proteome</keyword>
<organism evidence="1 2">
    <name type="scientific">Mesorhizobium shangrilense</name>
    <dbReference type="NCBI Taxonomy" id="460060"/>
    <lineage>
        <taxon>Bacteria</taxon>
        <taxon>Pseudomonadati</taxon>
        <taxon>Pseudomonadota</taxon>
        <taxon>Alphaproteobacteria</taxon>
        <taxon>Hyphomicrobiales</taxon>
        <taxon>Phyllobacteriaceae</taxon>
        <taxon>Mesorhizobium</taxon>
    </lineage>
</organism>
<gene>
    <name evidence="1" type="ORF">ABVQ20_34945</name>
</gene>
<dbReference type="Gene3D" id="3.40.50.1820">
    <property type="entry name" value="alpha/beta hydrolase"/>
    <property type="match status" value="1"/>
</dbReference>
<proteinExistence type="predicted"/>
<protein>
    <recommendedName>
        <fullName evidence="3">Alpha/beta hydrolase</fullName>
    </recommendedName>
</protein>
<name>A0ABV2DQ40_9HYPH</name>
<reference evidence="1 2" key="1">
    <citation type="submission" date="2024-06" db="EMBL/GenBank/DDBJ databases">
        <authorList>
            <person name="Kim D.-U."/>
        </authorList>
    </citation>
    <scope>NUCLEOTIDE SEQUENCE [LARGE SCALE GENOMIC DNA]</scope>
    <source>
        <strain evidence="1 2">KACC15460</strain>
    </source>
</reference>
<accession>A0ABV2DQ40</accession>
<dbReference type="EMBL" id="JBEWSZ010000007">
    <property type="protein sequence ID" value="MET2832157.1"/>
    <property type="molecule type" value="Genomic_DNA"/>
</dbReference>
<evidence type="ECO:0008006" key="3">
    <source>
        <dbReference type="Google" id="ProtNLM"/>
    </source>
</evidence>
<sequence>MPRLTAHPIRTFRERVKLSAGFPRVPRTYINCIGDKPLGQPKSAQAANIEDYHELRTGHDAMVTAPDDVAELLSRIAEDTTA</sequence>
<dbReference type="Proteomes" id="UP001548832">
    <property type="component" value="Unassembled WGS sequence"/>
</dbReference>